<dbReference type="SUPFAM" id="SSF54373">
    <property type="entry name" value="FAD-linked reductases, C-terminal domain"/>
    <property type="match status" value="1"/>
</dbReference>
<evidence type="ECO:0000259" key="6">
    <source>
        <dbReference type="Pfam" id="PF01266"/>
    </source>
</evidence>
<dbReference type="InterPro" id="IPR006076">
    <property type="entry name" value="FAD-dep_OxRdtase"/>
</dbReference>
<evidence type="ECO:0000313" key="7">
    <source>
        <dbReference type="EMBL" id="CAF1549258.1"/>
    </source>
</evidence>
<reference evidence="8" key="1">
    <citation type="submission" date="2021-02" db="EMBL/GenBank/DDBJ databases">
        <authorList>
            <person name="Nowell W R."/>
        </authorList>
    </citation>
    <scope>NUCLEOTIDE SEQUENCE</scope>
</reference>
<evidence type="ECO:0000256" key="3">
    <source>
        <dbReference type="ARBA" id="ARBA00022630"/>
    </source>
</evidence>
<evidence type="ECO:0000256" key="5">
    <source>
        <dbReference type="ARBA" id="ARBA00023002"/>
    </source>
</evidence>
<dbReference type="Gene3D" id="3.50.50.60">
    <property type="entry name" value="FAD/NAD(P)-binding domain"/>
    <property type="match status" value="1"/>
</dbReference>
<comment type="cofactor">
    <cofactor evidence="1">
        <name>FAD</name>
        <dbReference type="ChEBI" id="CHEBI:57692"/>
    </cofactor>
</comment>
<organism evidence="8 9">
    <name type="scientific">Didymodactylos carnosus</name>
    <dbReference type="NCBI Taxonomy" id="1234261"/>
    <lineage>
        <taxon>Eukaryota</taxon>
        <taxon>Metazoa</taxon>
        <taxon>Spiralia</taxon>
        <taxon>Gnathifera</taxon>
        <taxon>Rotifera</taxon>
        <taxon>Eurotatoria</taxon>
        <taxon>Bdelloidea</taxon>
        <taxon>Philodinida</taxon>
        <taxon>Philodinidae</taxon>
        <taxon>Didymodactylos</taxon>
    </lineage>
</organism>
<accession>A0A8S2UIP8</accession>
<dbReference type="SUPFAM" id="SSF51905">
    <property type="entry name" value="FAD/NAD(P)-binding domain"/>
    <property type="match status" value="1"/>
</dbReference>
<keyword evidence="3" id="KW-0285">Flavoprotein</keyword>
<dbReference type="PANTHER" id="PTHR10961:SF7">
    <property type="entry name" value="FAD DEPENDENT OXIDOREDUCTASE DOMAIN-CONTAINING PROTEIN"/>
    <property type="match status" value="1"/>
</dbReference>
<keyword evidence="5" id="KW-0560">Oxidoreductase</keyword>
<protein>
    <recommendedName>
        <fullName evidence="6">FAD dependent oxidoreductase domain-containing protein</fullName>
    </recommendedName>
</protein>
<dbReference type="GO" id="GO:0008115">
    <property type="term" value="F:sarcosine oxidase activity"/>
    <property type="evidence" value="ECO:0007669"/>
    <property type="project" value="TreeGrafter"/>
</dbReference>
<evidence type="ECO:0000256" key="2">
    <source>
        <dbReference type="ARBA" id="ARBA00010989"/>
    </source>
</evidence>
<evidence type="ECO:0000256" key="1">
    <source>
        <dbReference type="ARBA" id="ARBA00001974"/>
    </source>
</evidence>
<dbReference type="Gene3D" id="3.30.9.10">
    <property type="entry name" value="D-Amino Acid Oxidase, subunit A, domain 2"/>
    <property type="match status" value="1"/>
</dbReference>
<dbReference type="AlphaFoldDB" id="A0A8S2UIP8"/>
<comment type="similarity">
    <text evidence="2">Belongs to the MSOX/MTOX family.</text>
</comment>
<dbReference type="InterPro" id="IPR036188">
    <property type="entry name" value="FAD/NAD-bd_sf"/>
</dbReference>
<dbReference type="Proteomes" id="UP000677228">
    <property type="component" value="Unassembled WGS sequence"/>
</dbReference>
<sequence>IMDNRLKIAVVGIGGTGSATCRYLARSGHIVIGYEQFEIGHQKGSSHGESRIIRYTYPDILYTEMMSDAYKLWNELENEANETLFVKCGGLYFGAEDCSDVLITEKALIDTNLPYKRLTAEETTEHYPAVHLKSNEIALYQADSGYLRATKCVLANVRLAREYGATILENTPVTDIIPLNNGKTIIRTSGSNEDQFDRVIVTAGPWISKLFSILNLALNITRQQIVYLNIKKNHEYFHSSQFPVWIDANTHMYGFPMDGQIVGVKMASHQCGQTVTDLDAPRSSVDEDYIQLIRNYAKQRFPDLSEEITYSQTCLYTNTFNGDFIIDQIPEMANVFIVSGCSGHGFKFTVLLGKIVADLATGKPYSRDISRFYLKNFLTKDLPQEYRRL</sequence>
<dbReference type="EMBL" id="CAJOBA010062599">
    <property type="protein sequence ID" value="CAF4339072.1"/>
    <property type="molecule type" value="Genomic_DNA"/>
</dbReference>
<evidence type="ECO:0000256" key="4">
    <source>
        <dbReference type="ARBA" id="ARBA00022827"/>
    </source>
</evidence>
<dbReference type="PANTHER" id="PTHR10961">
    <property type="entry name" value="PEROXISOMAL SARCOSINE OXIDASE"/>
    <property type="match status" value="1"/>
</dbReference>
<dbReference type="NCBIfam" id="NF008425">
    <property type="entry name" value="PRK11259.1"/>
    <property type="match status" value="1"/>
</dbReference>
<feature type="non-terminal residue" evidence="8">
    <location>
        <position position="1"/>
    </location>
</feature>
<proteinExistence type="inferred from homology"/>
<dbReference type="Pfam" id="PF01266">
    <property type="entry name" value="DAO"/>
    <property type="match status" value="1"/>
</dbReference>
<dbReference type="InterPro" id="IPR045170">
    <property type="entry name" value="MTOX"/>
</dbReference>
<name>A0A8S2UIP8_9BILA</name>
<evidence type="ECO:0000313" key="8">
    <source>
        <dbReference type="EMBL" id="CAF4339072.1"/>
    </source>
</evidence>
<evidence type="ECO:0000313" key="9">
    <source>
        <dbReference type="Proteomes" id="UP000682733"/>
    </source>
</evidence>
<dbReference type="Proteomes" id="UP000682733">
    <property type="component" value="Unassembled WGS sequence"/>
</dbReference>
<keyword evidence="4" id="KW-0274">FAD</keyword>
<dbReference type="EMBL" id="CAJNOK010040155">
    <property type="protein sequence ID" value="CAF1549258.1"/>
    <property type="molecule type" value="Genomic_DNA"/>
</dbReference>
<comment type="caution">
    <text evidence="8">The sequence shown here is derived from an EMBL/GenBank/DDBJ whole genome shotgun (WGS) entry which is preliminary data.</text>
</comment>
<feature type="domain" description="FAD dependent oxidoreductase" evidence="6">
    <location>
        <begin position="7"/>
        <end position="359"/>
    </location>
</feature>
<gene>
    <name evidence="7" type="ORF">OVA965_LOCUS39199</name>
    <name evidence="8" type="ORF">TMI583_LOCUS40475</name>
</gene>
<dbReference type="GO" id="GO:0050660">
    <property type="term" value="F:flavin adenine dinucleotide binding"/>
    <property type="evidence" value="ECO:0007669"/>
    <property type="project" value="InterPro"/>
</dbReference>